<dbReference type="InterPro" id="IPR000524">
    <property type="entry name" value="Tscrpt_reg_HTH_GntR"/>
</dbReference>
<dbReference type="Gene3D" id="1.10.10.10">
    <property type="entry name" value="Winged helix-like DNA-binding domain superfamily/Winged helix DNA-binding domain"/>
    <property type="match status" value="1"/>
</dbReference>
<evidence type="ECO:0000256" key="5">
    <source>
        <dbReference type="ARBA" id="ARBA00023015"/>
    </source>
</evidence>
<dbReference type="InterPro" id="IPR051446">
    <property type="entry name" value="HTH_trans_reg/aminotransferase"/>
</dbReference>
<dbReference type="Pfam" id="PF00155">
    <property type="entry name" value="Aminotran_1_2"/>
    <property type="match status" value="1"/>
</dbReference>
<dbReference type="CDD" id="cd07377">
    <property type="entry name" value="WHTH_GntR"/>
    <property type="match status" value="1"/>
</dbReference>
<evidence type="ECO:0000256" key="6">
    <source>
        <dbReference type="ARBA" id="ARBA00023125"/>
    </source>
</evidence>
<comment type="similarity">
    <text evidence="2">In the C-terminal section; belongs to the class-I pyridoxal-phosphate-dependent aminotransferase family.</text>
</comment>
<keyword evidence="4" id="KW-0663">Pyridoxal phosphate</keyword>
<dbReference type="PANTHER" id="PTHR46577:SF1">
    <property type="entry name" value="HTH-TYPE TRANSCRIPTIONAL REGULATORY PROTEIN GABR"/>
    <property type="match status" value="1"/>
</dbReference>
<dbReference type="InterPro" id="IPR015421">
    <property type="entry name" value="PyrdxlP-dep_Trfase_major"/>
</dbReference>
<dbReference type="InterPro" id="IPR004839">
    <property type="entry name" value="Aminotransferase_I/II_large"/>
</dbReference>
<dbReference type="EMBL" id="LIXZ01000015">
    <property type="protein sequence ID" value="KPL58477.1"/>
    <property type="molecule type" value="Genomic_DNA"/>
</dbReference>
<dbReference type="GO" id="GO:0003677">
    <property type="term" value="F:DNA binding"/>
    <property type="evidence" value="ECO:0007669"/>
    <property type="project" value="UniProtKB-KW"/>
</dbReference>
<evidence type="ECO:0000256" key="2">
    <source>
        <dbReference type="ARBA" id="ARBA00005384"/>
    </source>
</evidence>
<dbReference type="OrthoDB" id="9802601at2"/>
<dbReference type="InterPro" id="IPR015424">
    <property type="entry name" value="PyrdxlP-dep_Trfase"/>
</dbReference>
<dbReference type="GO" id="GO:0008483">
    <property type="term" value="F:transaminase activity"/>
    <property type="evidence" value="ECO:0007669"/>
    <property type="project" value="UniProtKB-KW"/>
</dbReference>
<evidence type="ECO:0000313" key="9">
    <source>
        <dbReference type="EMBL" id="KPL58477.1"/>
    </source>
</evidence>
<name>A0A0P6VUW1_9BACI</name>
<dbReference type="CDD" id="cd00609">
    <property type="entry name" value="AAT_like"/>
    <property type="match status" value="1"/>
</dbReference>
<evidence type="ECO:0000313" key="10">
    <source>
        <dbReference type="Proteomes" id="UP000050398"/>
    </source>
</evidence>
<keyword evidence="3" id="KW-0808">Transferase</keyword>
<organism evidence="9 10">
    <name type="scientific">Rossellomorea vietnamensis</name>
    <dbReference type="NCBI Taxonomy" id="218284"/>
    <lineage>
        <taxon>Bacteria</taxon>
        <taxon>Bacillati</taxon>
        <taxon>Bacillota</taxon>
        <taxon>Bacilli</taxon>
        <taxon>Bacillales</taxon>
        <taxon>Bacillaceae</taxon>
        <taxon>Rossellomorea</taxon>
    </lineage>
</organism>
<dbReference type="InterPro" id="IPR036390">
    <property type="entry name" value="WH_DNA-bd_sf"/>
</dbReference>
<dbReference type="PANTHER" id="PTHR46577">
    <property type="entry name" value="HTH-TYPE TRANSCRIPTIONAL REGULATORY PROTEIN GABR"/>
    <property type="match status" value="1"/>
</dbReference>
<dbReference type="PROSITE" id="PS50949">
    <property type="entry name" value="HTH_GNTR"/>
    <property type="match status" value="1"/>
</dbReference>
<evidence type="ECO:0000256" key="1">
    <source>
        <dbReference type="ARBA" id="ARBA00001933"/>
    </source>
</evidence>
<evidence type="ECO:0000256" key="4">
    <source>
        <dbReference type="ARBA" id="ARBA00022898"/>
    </source>
</evidence>
<dbReference type="Gene3D" id="3.40.640.10">
    <property type="entry name" value="Type I PLP-dependent aspartate aminotransferase-like (Major domain)"/>
    <property type="match status" value="1"/>
</dbReference>
<dbReference type="GO" id="GO:0030170">
    <property type="term" value="F:pyridoxal phosphate binding"/>
    <property type="evidence" value="ECO:0007669"/>
    <property type="project" value="InterPro"/>
</dbReference>
<evidence type="ECO:0000256" key="3">
    <source>
        <dbReference type="ARBA" id="ARBA00022576"/>
    </source>
</evidence>
<sequence length="456" mass="52242">MPYAKFEEIIRYIEELAESGDLKSGSRLPSIRSLAKKFSCSLNTVIKAYKELEFSHKIYAVSKSGYYLVEDFPYKRQAGSAVTVYDFLSAGPDKHAMPYLDYKHCMNLAIDRYKEEMFTYSDLLGLPSLREELARHLRDLQVFADPSRIAVTTGSQQALHLLIRQPFPNGKRTILTEQPAHPSFIESVKDQPCLGIDIGRDGPNLEQLEFIFQQEDIKFFYVVSRFHNPTGHSYTNEGRRKIVELAERYDVYIVEDDYMGDLDPDPKQDPMFAYQPNGRVIYTKSFSKTLLPGLRLGLAVLPHELIEGFTRAKFAADVHTPVITQGALEIYLKNGMFASHIEKIRTLYRKKGEVLLRAYRAFMPEGTLYSSPTSGFYSTVRLPSPLKADGLILRLKERNVLAQSTESMYLEDFMRHDELRLSVSHVEDRMIGVGVALMAETIREMAIERKKGVMWR</sequence>
<keyword evidence="7" id="KW-0804">Transcription</keyword>
<feature type="domain" description="HTH gntR-type" evidence="8">
    <location>
        <begin position="3"/>
        <end position="71"/>
    </location>
</feature>
<comment type="cofactor">
    <cofactor evidence="1">
        <name>pyridoxal 5'-phosphate</name>
        <dbReference type="ChEBI" id="CHEBI:597326"/>
    </cofactor>
</comment>
<dbReference type="GO" id="GO:0003700">
    <property type="term" value="F:DNA-binding transcription factor activity"/>
    <property type="evidence" value="ECO:0007669"/>
    <property type="project" value="InterPro"/>
</dbReference>
<dbReference type="Pfam" id="PF00392">
    <property type="entry name" value="GntR"/>
    <property type="match status" value="1"/>
</dbReference>
<proteinExistence type="inferred from homology"/>
<dbReference type="SUPFAM" id="SSF53383">
    <property type="entry name" value="PLP-dependent transferases"/>
    <property type="match status" value="1"/>
</dbReference>
<comment type="caution">
    <text evidence="9">The sequence shown here is derived from an EMBL/GenBank/DDBJ whole genome shotgun (WGS) entry which is preliminary data.</text>
</comment>
<dbReference type="InterPro" id="IPR036388">
    <property type="entry name" value="WH-like_DNA-bd_sf"/>
</dbReference>
<reference evidence="9 10" key="1">
    <citation type="submission" date="2015-08" db="EMBL/GenBank/DDBJ databases">
        <title>Draft Genome Sequence of Bacillus vietnamensis UCD-SED5.</title>
        <authorList>
            <person name="Lee R.D."/>
            <person name="Jospin G."/>
            <person name="Lang J.M."/>
            <person name="Coil D.A."/>
            <person name="Eisen J.A."/>
        </authorList>
    </citation>
    <scope>NUCLEOTIDE SEQUENCE [LARGE SCALE GENOMIC DNA]</scope>
    <source>
        <strain evidence="9 10">UCD-SED5</strain>
    </source>
</reference>
<protein>
    <submittedName>
        <fullName evidence="9">GntR family transcriptional regulator</fullName>
    </submittedName>
</protein>
<dbReference type="RefSeq" id="WP_060673598.1">
    <property type="nucleotide sequence ID" value="NZ_LIXZ01000015.1"/>
</dbReference>
<evidence type="ECO:0000256" key="7">
    <source>
        <dbReference type="ARBA" id="ARBA00023163"/>
    </source>
</evidence>
<accession>A0A0P6VUW1</accession>
<keyword evidence="6" id="KW-0238">DNA-binding</keyword>
<dbReference type="SUPFAM" id="SSF46785">
    <property type="entry name" value="Winged helix' DNA-binding domain"/>
    <property type="match status" value="1"/>
</dbReference>
<evidence type="ECO:0000259" key="8">
    <source>
        <dbReference type="PROSITE" id="PS50949"/>
    </source>
</evidence>
<dbReference type="AlphaFoldDB" id="A0A0P6VUW1"/>
<keyword evidence="3" id="KW-0032">Aminotransferase</keyword>
<dbReference type="Proteomes" id="UP000050398">
    <property type="component" value="Unassembled WGS sequence"/>
</dbReference>
<dbReference type="SMART" id="SM00345">
    <property type="entry name" value="HTH_GNTR"/>
    <property type="match status" value="1"/>
</dbReference>
<gene>
    <name evidence="9" type="ORF">AM506_16615</name>
</gene>
<keyword evidence="5" id="KW-0805">Transcription regulation</keyword>
<dbReference type="PATRIC" id="fig|218284.4.peg.1529"/>